<sequence length="52" mass="6221">MTDLFLDSVGAGWDWILIGRVLVQWALAFWIMVRFADLRRDYMPEETMEDIQ</sequence>
<dbReference type="EMBL" id="JACRYT010000001">
    <property type="protein sequence ID" value="MBC6678618.1"/>
    <property type="molecule type" value="Genomic_DNA"/>
</dbReference>
<keyword evidence="1" id="KW-0812">Transmembrane</keyword>
<keyword evidence="3" id="KW-1185">Reference proteome</keyword>
<evidence type="ECO:0000313" key="3">
    <source>
        <dbReference type="Proteomes" id="UP000602647"/>
    </source>
</evidence>
<name>A0A923NGL4_9FIRM</name>
<feature type="transmembrane region" description="Helical" evidence="1">
    <location>
        <begin position="12"/>
        <end position="33"/>
    </location>
</feature>
<proteinExistence type="predicted"/>
<comment type="caution">
    <text evidence="2">The sequence shown here is derived from an EMBL/GenBank/DDBJ whole genome shotgun (WGS) entry which is preliminary data.</text>
</comment>
<keyword evidence="1" id="KW-0472">Membrane</keyword>
<reference evidence="2" key="1">
    <citation type="submission" date="2020-08" db="EMBL/GenBank/DDBJ databases">
        <title>Genome public.</title>
        <authorList>
            <person name="Liu C."/>
            <person name="Sun Q."/>
        </authorList>
    </citation>
    <scope>NUCLEOTIDE SEQUENCE</scope>
    <source>
        <strain evidence="2">BX12</strain>
    </source>
</reference>
<keyword evidence="1" id="KW-1133">Transmembrane helix</keyword>
<gene>
    <name evidence="2" type="ORF">H9L42_02095</name>
</gene>
<organism evidence="2 3">
    <name type="scientific">Zhenpiania hominis</name>
    <dbReference type="NCBI Taxonomy" id="2763644"/>
    <lineage>
        <taxon>Bacteria</taxon>
        <taxon>Bacillati</taxon>
        <taxon>Bacillota</taxon>
        <taxon>Clostridia</taxon>
        <taxon>Peptostreptococcales</taxon>
        <taxon>Anaerovoracaceae</taxon>
        <taxon>Zhenpiania</taxon>
    </lineage>
</organism>
<dbReference type="AlphaFoldDB" id="A0A923NGL4"/>
<protein>
    <submittedName>
        <fullName evidence="2">Uncharacterized protein</fullName>
    </submittedName>
</protein>
<evidence type="ECO:0000256" key="1">
    <source>
        <dbReference type="SAM" id="Phobius"/>
    </source>
</evidence>
<dbReference type="Proteomes" id="UP000602647">
    <property type="component" value="Unassembled WGS sequence"/>
</dbReference>
<evidence type="ECO:0000313" key="2">
    <source>
        <dbReference type="EMBL" id="MBC6678618.1"/>
    </source>
</evidence>
<accession>A0A923NGL4</accession>